<dbReference type="InterPro" id="IPR011008">
    <property type="entry name" value="Dimeric_a/b-barrel"/>
</dbReference>
<dbReference type="Pfam" id="PF07110">
    <property type="entry name" value="EthD"/>
    <property type="match status" value="1"/>
</dbReference>
<feature type="domain" description="EthD" evidence="1">
    <location>
        <begin position="24"/>
        <end position="110"/>
    </location>
</feature>
<name>A0ABV3G0P0_9NOCA</name>
<dbReference type="Gene3D" id="3.30.70.100">
    <property type="match status" value="1"/>
</dbReference>
<evidence type="ECO:0000313" key="3">
    <source>
        <dbReference type="Proteomes" id="UP001551695"/>
    </source>
</evidence>
<dbReference type="RefSeq" id="WP_357787477.1">
    <property type="nucleotide sequence ID" value="NZ_JBFAKC010000014.1"/>
</dbReference>
<sequence>MTDSHARDAAAPRVHRVLLFLKRRPGMSVADFRDYYENIHSKFGEKYSRGLLGYVRNYLDPVGDEELPFDVITELWVADRATAEAIAAGVARNQPLPEILEDEKQLFDRSKTRVATVVECRSTLPAPNSENPGLP</sequence>
<reference evidence="2 3" key="1">
    <citation type="submission" date="2024-06" db="EMBL/GenBank/DDBJ databases">
        <title>The Natural Products Discovery Center: Release of the First 8490 Sequenced Strains for Exploring Actinobacteria Biosynthetic Diversity.</title>
        <authorList>
            <person name="Kalkreuter E."/>
            <person name="Kautsar S.A."/>
            <person name="Yang D."/>
            <person name="Bader C.D."/>
            <person name="Teijaro C.N."/>
            <person name="Fluegel L."/>
            <person name="Davis C.M."/>
            <person name="Simpson J.R."/>
            <person name="Lauterbach L."/>
            <person name="Steele A.D."/>
            <person name="Gui C."/>
            <person name="Meng S."/>
            <person name="Li G."/>
            <person name="Viehrig K."/>
            <person name="Ye F."/>
            <person name="Su P."/>
            <person name="Kiefer A.F."/>
            <person name="Nichols A."/>
            <person name="Cepeda A.J."/>
            <person name="Yan W."/>
            <person name="Fan B."/>
            <person name="Jiang Y."/>
            <person name="Adhikari A."/>
            <person name="Zheng C.-J."/>
            <person name="Schuster L."/>
            <person name="Cowan T.M."/>
            <person name="Smanski M.J."/>
            <person name="Chevrette M.G."/>
            <person name="De Carvalho L.P.S."/>
            <person name="Shen B."/>
        </authorList>
    </citation>
    <scope>NUCLEOTIDE SEQUENCE [LARGE SCALE GENOMIC DNA]</scope>
    <source>
        <strain evidence="2 3">NPDC050403</strain>
    </source>
</reference>
<protein>
    <submittedName>
        <fullName evidence="2">EthD domain-containing protein</fullName>
    </submittedName>
</protein>
<comment type="caution">
    <text evidence="2">The sequence shown here is derived from an EMBL/GenBank/DDBJ whole genome shotgun (WGS) entry which is preliminary data.</text>
</comment>
<proteinExistence type="predicted"/>
<dbReference type="Proteomes" id="UP001551695">
    <property type="component" value="Unassembled WGS sequence"/>
</dbReference>
<accession>A0ABV3G0P0</accession>
<dbReference type="EMBL" id="JBFAKC010000014">
    <property type="protein sequence ID" value="MEV0711220.1"/>
    <property type="molecule type" value="Genomic_DNA"/>
</dbReference>
<keyword evidence="3" id="KW-1185">Reference proteome</keyword>
<evidence type="ECO:0000313" key="2">
    <source>
        <dbReference type="EMBL" id="MEV0711220.1"/>
    </source>
</evidence>
<evidence type="ECO:0000259" key="1">
    <source>
        <dbReference type="Pfam" id="PF07110"/>
    </source>
</evidence>
<dbReference type="InterPro" id="IPR009799">
    <property type="entry name" value="EthD_dom"/>
</dbReference>
<organism evidence="2 3">
    <name type="scientific">Nocardia aurea</name>
    <dbReference type="NCBI Taxonomy" id="2144174"/>
    <lineage>
        <taxon>Bacteria</taxon>
        <taxon>Bacillati</taxon>
        <taxon>Actinomycetota</taxon>
        <taxon>Actinomycetes</taxon>
        <taxon>Mycobacteriales</taxon>
        <taxon>Nocardiaceae</taxon>
        <taxon>Nocardia</taxon>
    </lineage>
</organism>
<dbReference type="SUPFAM" id="SSF54909">
    <property type="entry name" value="Dimeric alpha+beta barrel"/>
    <property type="match status" value="1"/>
</dbReference>
<gene>
    <name evidence="2" type="ORF">AB0I48_27010</name>
</gene>